<dbReference type="AlphaFoldDB" id="A0A345UH29"/>
<dbReference type="EMBL" id="CP027806">
    <property type="protein sequence ID" value="AXI99780.1"/>
    <property type="molecule type" value="Genomic_DNA"/>
</dbReference>
<sequence length="145" mass="15813">MKFRALLFLACYLVLLVQPVLPMVQYQLGAGCVSDLFHNKYAVTLPCLCEAEAQQASEANPASVVSMLSALIATVDGAAEHTTLPHEKPQMPDLLNLDNHAVFIPLVFIPVVIRAESERLLTTILQCDCIQVPYSPPLAPPQFLA</sequence>
<protein>
    <submittedName>
        <fullName evidence="1">Uncharacterized protein</fullName>
    </submittedName>
</protein>
<evidence type="ECO:0000313" key="2">
    <source>
        <dbReference type="Proteomes" id="UP000254808"/>
    </source>
</evidence>
<organism evidence="1 2">
    <name type="scientific">Cyclonatronum proteinivorum</name>
    <dbReference type="NCBI Taxonomy" id="1457365"/>
    <lineage>
        <taxon>Bacteria</taxon>
        <taxon>Pseudomonadati</taxon>
        <taxon>Balneolota</taxon>
        <taxon>Balneolia</taxon>
        <taxon>Balneolales</taxon>
        <taxon>Cyclonatronaceae</taxon>
        <taxon>Cyclonatronum</taxon>
    </lineage>
</organism>
<keyword evidence="2" id="KW-1185">Reference proteome</keyword>
<evidence type="ECO:0000313" key="1">
    <source>
        <dbReference type="EMBL" id="AXI99780.1"/>
    </source>
</evidence>
<gene>
    <name evidence="1" type="ORF">CYPRO_0495</name>
</gene>
<reference evidence="1 2" key="1">
    <citation type="submission" date="2018-03" db="EMBL/GenBank/DDBJ databases">
        <title>Phenotypic and genomic properties of Cyclonatronum proteinivorum gen. nov., sp. nov., a haloalkaliphilic bacteroidete from soda lakes possessing Na+-translocating rhodopsin.</title>
        <authorList>
            <person name="Toshchakov S.V."/>
            <person name="Korzhenkov A."/>
            <person name="Samarov N.I."/>
            <person name="Kublanov I.V."/>
            <person name="Muntyan M.S."/>
            <person name="Sorokin D.Y."/>
        </authorList>
    </citation>
    <scope>NUCLEOTIDE SEQUENCE [LARGE SCALE GENOMIC DNA]</scope>
    <source>
        <strain evidence="1 2">Omega</strain>
    </source>
</reference>
<dbReference type="KEGG" id="cprv:CYPRO_0495"/>
<proteinExistence type="predicted"/>
<name>A0A345UH29_9BACT</name>
<dbReference type="Proteomes" id="UP000254808">
    <property type="component" value="Chromosome"/>
</dbReference>
<dbReference type="PROSITE" id="PS51257">
    <property type="entry name" value="PROKAR_LIPOPROTEIN"/>
    <property type="match status" value="1"/>
</dbReference>
<accession>A0A345UH29</accession>